<feature type="domain" description="Halobacterial output" evidence="1">
    <location>
        <begin position="6"/>
        <end position="73"/>
    </location>
</feature>
<keyword evidence="3" id="KW-1185">Reference proteome</keyword>
<dbReference type="AlphaFoldDB" id="A0A1J1ABW8"/>
<gene>
    <name evidence="2" type="ORF">HSR6_0613</name>
</gene>
<dbReference type="RefSeq" id="WP_071932765.1">
    <property type="nucleotide sequence ID" value="NZ_CP016804.1"/>
</dbReference>
<evidence type="ECO:0000313" key="2">
    <source>
        <dbReference type="EMBL" id="APE95073.1"/>
    </source>
</evidence>
<sequence length="90" mass="10068">MAEHYDRVLLLITEAVSDMLERPIEDLPPLSESIDLEGLDAVMSHTASDVAVIFSYAGLRVFVHSEGFVYVRPMCEDECPNLGRKFVHSS</sequence>
<accession>A0A1J1ABW8</accession>
<name>A0A1J1ABW8_9EURY</name>
<proteinExistence type="predicted"/>
<reference evidence="3" key="1">
    <citation type="submission" date="2016-08" db="EMBL/GenBank/DDBJ databases">
        <title>Discovery of first anaerobic lithoheterotrophic haloarchae widely represented in hypersaline habitats.</title>
        <authorList>
            <person name="Sorokin D.Y."/>
            <person name="Kublanov I.V."/>
            <person name="Roman P."/>
            <person name="Sinninghe Damste J.S."/>
            <person name="Golyshin P.N."/>
            <person name="Rojo D."/>
            <person name="Ciordia S."/>
            <person name="Mena Md.C."/>
            <person name="Ferrer M."/>
            <person name="Smedile F."/>
            <person name="Messina E."/>
            <person name="La Cono V."/>
            <person name="Yakimov M.M."/>
        </authorList>
    </citation>
    <scope>NUCLEOTIDE SEQUENCE [LARGE SCALE GENOMIC DNA]</scope>
    <source>
        <strain evidence="3">HSR6</strain>
    </source>
</reference>
<dbReference type="InterPro" id="IPR040624">
    <property type="entry name" value="HalOD1"/>
</dbReference>
<dbReference type="KEGG" id="hhsr:HSR6_0613"/>
<dbReference type="EMBL" id="CP016804">
    <property type="protein sequence ID" value="APE95073.1"/>
    <property type="molecule type" value="Genomic_DNA"/>
</dbReference>
<evidence type="ECO:0000313" key="3">
    <source>
        <dbReference type="Proteomes" id="UP000186165"/>
    </source>
</evidence>
<dbReference type="GeneID" id="30417136"/>
<dbReference type="OrthoDB" id="221929at2157"/>
<organism evidence="2 3">
    <name type="scientific">Halodesulfurarchaeum formicicum</name>
    <dbReference type="NCBI Taxonomy" id="1873524"/>
    <lineage>
        <taxon>Archaea</taxon>
        <taxon>Methanobacteriati</taxon>
        <taxon>Methanobacteriota</taxon>
        <taxon>Stenosarchaea group</taxon>
        <taxon>Halobacteria</taxon>
        <taxon>Halobacteriales</taxon>
        <taxon>Halobacteriaceae</taxon>
        <taxon>Halodesulfurarchaeum</taxon>
    </lineage>
</organism>
<dbReference type="Pfam" id="PF18545">
    <property type="entry name" value="HalOD1"/>
    <property type="match status" value="1"/>
</dbReference>
<protein>
    <recommendedName>
        <fullName evidence="1">Halobacterial output domain-containing protein</fullName>
    </recommendedName>
</protein>
<evidence type="ECO:0000259" key="1">
    <source>
        <dbReference type="Pfam" id="PF18545"/>
    </source>
</evidence>
<dbReference type="Proteomes" id="UP000186165">
    <property type="component" value="Chromosome"/>
</dbReference>